<organism evidence="2 3">
    <name type="scientific">Gramella jeungdoensis</name>
    <dbReference type="NCBI Taxonomy" id="708091"/>
    <lineage>
        <taxon>Bacteria</taxon>
        <taxon>Pseudomonadati</taxon>
        <taxon>Bacteroidota</taxon>
        <taxon>Flavobacteriia</taxon>
        <taxon>Flavobacteriales</taxon>
        <taxon>Flavobacteriaceae</taxon>
        <taxon>Christiangramia</taxon>
    </lineage>
</organism>
<dbReference type="EMBL" id="JAMSCK010000003">
    <property type="protein sequence ID" value="MCM8569573.1"/>
    <property type="molecule type" value="Genomic_DNA"/>
</dbReference>
<reference evidence="2" key="1">
    <citation type="submission" date="2022-06" db="EMBL/GenBank/DDBJ databases">
        <title>Gramella sediminis sp. nov., isolated from deep-sea sediment of the Indian Ocean.</title>
        <authorList>
            <person name="Yang L."/>
        </authorList>
    </citation>
    <scope>NUCLEOTIDE SEQUENCE</scope>
    <source>
        <strain evidence="2">HMD3159</strain>
    </source>
</reference>
<dbReference type="PANTHER" id="PTHR12390:SF0">
    <property type="entry name" value="UROPORPHYRINOGEN-III SYNTHASE"/>
    <property type="match status" value="1"/>
</dbReference>
<evidence type="ECO:0000313" key="2">
    <source>
        <dbReference type="EMBL" id="MCM8569573.1"/>
    </source>
</evidence>
<name>A0ABT0Z1H3_9FLAO</name>
<protein>
    <submittedName>
        <fullName evidence="2">Uroporphyrinogen-III synthase</fullName>
    </submittedName>
</protein>
<accession>A0ABT0Z1H3</accession>
<sequence>MPTVLSTKKLAANQKELLLNSGISLVEYDAIKITYIDFAIEEKQIKNAIFTSKNAVKAIEGKDLKIGNCFCVGDKTAALLEQNGYSVIEKTQNSAELGKALVEYHHEKHFHFFCGNKRRDELPEILKEHKVNFSEIQVYETALNPKKFESDFDGIMFFSPSGVKSFVQENKIKNTAFCIGSTTAEEAAKYTDNILVASKPGIENVIAKVVAYFKK</sequence>
<dbReference type="SUPFAM" id="SSF69618">
    <property type="entry name" value="HemD-like"/>
    <property type="match status" value="1"/>
</dbReference>
<dbReference type="InterPro" id="IPR036108">
    <property type="entry name" value="4pyrrol_syn_uPrphyn_synt_sf"/>
</dbReference>
<dbReference type="Proteomes" id="UP001155077">
    <property type="component" value="Unassembled WGS sequence"/>
</dbReference>
<dbReference type="RefSeq" id="WP_252112770.1">
    <property type="nucleotide sequence ID" value="NZ_JAMSCK010000003.1"/>
</dbReference>
<evidence type="ECO:0000259" key="1">
    <source>
        <dbReference type="Pfam" id="PF02602"/>
    </source>
</evidence>
<dbReference type="InterPro" id="IPR039793">
    <property type="entry name" value="UROS/Hem4"/>
</dbReference>
<keyword evidence="3" id="KW-1185">Reference proteome</keyword>
<dbReference type="Pfam" id="PF02602">
    <property type="entry name" value="HEM4"/>
    <property type="match status" value="1"/>
</dbReference>
<dbReference type="Gene3D" id="3.40.50.10090">
    <property type="match status" value="2"/>
</dbReference>
<gene>
    <name evidence="2" type="ORF">NE848_09290</name>
</gene>
<feature type="domain" description="Tetrapyrrole biosynthesis uroporphyrinogen III synthase" evidence="1">
    <location>
        <begin position="16"/>
        <end position="206"/>
    </location>
</feature>
<proteinExistence type="predicted"/>
<dbReference type="InterPro" id="IPR003754">
    <property type="entry name" value="4pyrrol_synth_uPrphyn_synth"/>
</dbReference>
<comment type="caution">
    <text evidence="2">The sequence shown here is derived from an EMBL/GenBank/DDBJ whole genome shotgun (WGS) entry which is preliminary data.</text>
</comment>
<dbReference type="CDD" id="cd06578">
    <property type="entry name" value="HemD"/>
    <property type="match status" value="1"/>
</dbReference>
<dbReference type="PANTHER" id="PTHR12390">
    <property type="entry name" value="UROPORPHYRINOGEN III SYNTHASE"/>
    <property type="match status" value="1"/>
</dbReference>
<evidence type="ECO:0000313" key="3">
    <source>
        <dbReference type="Proteomes" id="UP001155077"/>
    </source>
</evidence>